<dbReference type="AlphaFoldDB" id="A0A433D9U6"/>
<evidence type="ECO:0000256" key="2">
    <source>
        <dbReference type="ARBA" id="ARBA00023180"/>
    </source>
</evidence>
<reference evidence="7 8" key="1">
    <citation type="journal article" date="2018" name="New Phytol.">
        <title>Phylogenomics of Endogonaceae and evolution of mycorrhizas within Mucoromycota.</title>
        <authorList>
            <person name="Chang Y."/>
            <person name="Desiro A."/>
            <person name="Na H."/>
            <person name="Sandor L."/>
            <person name="Lipzen A."/>
            <person name="Clum A."/>
            <person name="Barry K."/>
            <person name="Grigoriev I.V."/>
            <person name="Martin F.M."/>
            <person name="Stajich J.E."/>
            <person name="Smith M.E."/>
            <person name="Bonito G."/>
            <person name="Spatafora J.W."/>
        </authorList>
    </citation>
    <scope>NUCLEOTIDE SEQUENCE [LARGE SCALE GENOMIC DNA]</scope>
    <source>
        <strain evidence="7 8">GMNB39</strain>
    </source>
</reference>
<proteinExistence type="predicted"/>
<feature type="binding site" evidence="3">
    <location>
        <position position="233"/>
    </location>
    <ligand>
        <name>Zn(2+)</name>
        <dbReference type="ChEBI" id="CHEBI:29105"/>
        <label>2</label>
    </ligand>
</feature>
<evidence type="ECO:0000256" key="5">
    <source>
        <dbReference type="SAM" id="SignalP"/>
    </source>
</evidence>
<comment type="cofactor">
    <cofactor evidence="3">
        <name>Zn(2+)</name>
        <dbReference type="ChEBI" id="CHEBI:29105"/>
    </cofactor>
    <text evidence="3">Binds 2 Zn(2+) ions per subunit.</text>
</comment>
<dbReference type="GO" id="GO:0046872">
    <property type="term" value="F:metal ion binding"/>
    <property type="evidence" value="ECO:0007669"/>
    <property type="project" value="UniProtKB-KW"/>
</dbReference>
<dbReference type="Pfam" id="PF00149">
    <property type="entry name" value="Metallophos"/>
    <property type="match status" value="1"/>
</dbReference>
<evidence type="ECO:0000259" key="6">
    <source>
        <dbReference type="Pfam" id="PF00149"/>
    </source>
</evidence>
<dbReference type="GO" id="GO:0016020">
    <property type="term" value="C:membrane"/>
    <property type="evidence" value="ECO:0007669"/>
    <property type="project" value="GOC"/>
</dbReference>
<feature type="disulfide bond" evidence="4">
    <location>
        <begin position="68"/>
        <end position="79"/>
    </location>
</feature>
<dbReference type="CDD" id="cd00842">
    <property type="entry name" value="MPP_ASMase"/>
    <property type="match status" value="1"/>
</dbReference>
<keyword evidence="2" id="KW-0325">Glycoprotein</keyword>
<feature type="binding site" evidence="3">
    <location>
        <position position="281"/>
    </location>
    <ligand>
        <name>Zn(2+)</name>
        <dbReference type="ChEBI" id="CHEBI:29105"/>
        <label>2</label>
    </ligand>
</feature>
<dbReference type="InterPro" id="IPR029052">
    <property type="entry name" value="Metallo-depent_PP-like"/>
</dbReference>
<accession>A0A433D9U6</accession>
<dbReference type="OrthoDB" id="282973at2759"/>
<dbReference type="PIRSF" id="PIRSF000948">
    <property type="entry name" value="Sphingomy_PDE"/>
    <property type="match status" value="1"/>
</dbReference>
<feature type="disulfide bond" evidence="4">
    <location>
        <begin position="168"/>
        <end position="173"/>
    </location>
</feature>
<keyword evidence="1" id="KW-0378">Hydrolase</keyword>
<feature type="binding site" evidence="3">
    <location>
        <position position="155"/>
    </location>
    <ligand>
        <name>Zn(2+)</name>
        <dbReference type="ChEBI" id="CHEBI:29105"/>
        <label>1</label>
    </ligand>
</feature>
<dbReference type="InterPro" id="IPR041805">
    <property type="entry name" value="ASMase/PPN1_MPP"/>
</dbReference>
<keyword evidence="5" id="KW-0732">Signal</keyword>
<evidence type="ECO:0000256" key="4">
    <source>
        <dbReference type="PIRSR" id="PIRSR000948-2"/>
    </source>
</evidence>
<feature type="disulfide bond" evidence="4">
    <location>
        <begin position="39"/>
        <end position="115"/>
    </location>
</feature>
<feature type="signal peptide" evidence="5">
    <location>
        <begin position="1"/>
        <end position="18"/>
    </location>
</feature>
<keyword evidence="3" id="KW-0862">Zinc</keyword>
<dbReference type="GO" id="GO:0004767">
    <property type="term" value="F:sphingomyelin phosphodiesterase activity"/>
    <property type="evidence" value="ECO:0007669"/>
    <property type="project" value="InterPro"/>
</dbReference>
<dbReference type="GO" id="GO:0005615">
    <property type="term" value="C:extracellular space"/>
    <property type="evidence" value="ECO:0007669"/>
    <property type="project" value="TreeGrafter"/>
</dbReference>
<dbReference type="Gene3D" id="3.60.21.10">
    <property type="match status" value="1"/>
</dbReference>
<keyword evidence="8" id="KW-1185">Reference proteome</keyword>
<feature type="binding site" evidence="3">
    <location>
        <position position="453"/>
    </location>
    <ligand>
        <name>Zn(2+)</name>
        <dbReference type="ChEBI" id="CHEBI:29105"/>
        <label>2</label>
    </ligand>
</feature>
<dbReference type="Proteomes" id="UP000268093">
    <property type="component" value="Unassembled WGS sequence"/>
</dbReference>
<feature type="binding site" evidence="3">
    <location>
        <position position="418"/>
    </location>
    <ligand>
        <name>Zn(2+)</name>
        <dbReference type="ChEBI" id="CHEBI:29105"/>
        <label>2</label>
    </ligand>
</feature>
<feature type="disulfide bond" evidence="4">
    <location>
        <begin position="353"/>
        <end position="426"/>
    </location>
</feature>
<feature type="binding site" evidence="3">
    <location>
        <position position="455"/>
    </location>
    <ligand>
        <name>Zn(2+)</name>
        <dbReference type="ChEBI" id="CHEBI:29105"/>
        <label>1</label>
    </ligand>
</feature>
<feature type="binding site" evidence="3">
    <location>
        <position position="153"/>
    </location>
    <ligand>
        <name>Zn(2+)</name>
        <dbReference type="ChEBI" id="CHEBI:29105"/>
        <label>1</label>
    </ligand>
</feature>
<evidence type="ECO:0000313" key="7">
    <source>
        <dbReference type="EMBL" id="RUP47644.1"/>
    </source>
</evidence>
<dbReference type="SUPFAM" id="SSF56300">
    <property type="entry name" value="Metallo-dependent phosphatases"/>
    <property type="match status" value="1"/>
</dbReference>
<evidence type="ECO:0000256" key="1">
    <source>
        <dbReference type="ARBA" id="ARBA00022801"/>
    </source>
</evidence>
<keyword evidence="4" id="KW-1015">Disulfide bond</keyword>
<organism evidence="7 8">
    <name type="scientific">Jimgerdemannia flammicorona</name>
    <dbReference type="NCBI Taxonomy" id="994334"/>
    <lineage>
        <taxon>Eukaryota</taxon>
        <taxon>Fungi</taxon>
        <taxon>Fungi incertae sedis</taxon>
        <taxon>Mucoromycota</taxon>
        <taxon>Mucoromycotina</taxon>
        <taxon>Endogonomycetes</taxon>
        <taxon>Endogonales</taxon>
        <taxon>Endogonaceae</taxon>
        <taxon>Jimgerdemannia</taxon>
    </lineage>
</organism>
<dbReference type="PANTHER" id="PTHR10340:SF34">
    <property type="entry name" value="SPHINGOMYELIN PHOSPHODIESTERASE"/>
    <property type="match status" value="1"/>
</dbReference>
<feature type="domain" description="Calcineurin-like phosphoesterase" evidence="6">
    <location>
        <begin position="147"/>
        <end position="456"/>
    </location>
</feature>
<evidence type="ECO:0000313" key="8">
    <source>
        <dbReference type="Proteomes" id="UP000268093"/>
    </source>
</evidence>
<dbReference type="InterPro" id="IPR004843">
    <property type="entry name" value="Calcineurin-like_PHP"/>
</dbReference>
<comment type="caution">
    <text evidence="7">The sequence shown here is derived from an EMBL/GenBank/DDBJ whole genome shotgun (WGS) entry which is preliminary data.</text>
</comment>
<dbReference type="InterPro" id="IPR011160">
    <property type="entry name" value="Sphingomy_PDE"/>
</dbReference>
<dbReference type="EMBL" id="RBNI01004261">
    <property type="protein sequence ID" value="RUP47644.1"/>
    <property type="molecule type" value="Genomic_DNA"/>
</dbReference>
<gene>
    <name evidence="7" type="ORF">BC936DRAFT_145496</name>
</gene>
<name>A0A433D9U6_9FUNG</name>
<feature type="disulfide bond" evidence="4">
    <location>
        <begin position="174"/>
        <end position="203"/>
    </location>
</feature>
<protein>
    <submittedName>
        <fullName evidence="7">Metallo-dependent phosphatase-like protein</fullName>
    </submittedName>
</protein>
<feature type="binding site" evidence="3">
    <location>
        <position position="233"/>
    </location>
    <ligand>
        <name>Zn(2+)</name>
        <dbReference type="ChEBI" id="CHEBI:29105"/>
        <label>1</label>
    </ligand>
</feature>
<dbReference type="PANTHER" id="PTHR10340">
    <property type="entry name" value="SPHINGOMYELIN PHOSPHODIESTERASE"/>
    <property type="match status" value="1"/>
</dbReference>
<feature type="chain" id="PRO_5019318446" evidence="5">
    <location>
        <begin position="19"/>
        <end position="512"/>
    </location>
</feature>
<evidence type="ECO:0000256" key="3">
    <source>
        <dbReference type="PIRSR" id="PIRSR000948-1"/>
    </source>
</evidence>
<dbReference type="GO" id="GO:0006685">
    <property type="term" value="P:sphingomyelin catabolic process"/>
    <property type="evidence" value="ECO:0007669"/>
    <property type="project" value="InterPro"/>
</dbReference>
<keyword evidence="3" id="KW-0479">Metal-binding</keyword>
<sequence>MLSRLFLLALALTVKICAAPNPPQTHFRGESVTTAKGSCGACISALEVGKRSSWVSPNIFIRELIMACQRSGQTTPDVCEGLFKEQGPVLAEVIKHMDVTHFDGYLFCASVLGACDYPAIRPFHLEFAKPKPANATLTRPPSGRNFTVVHLSDWHFDPEYTPGSEAACDKPLCCRSDSRSSSTADPPPTNITRPANPWGDYACDAPLSLHESLLSFLANNLTTLPSFAILTGDIPPHNIWQTLPISATHRTEQIAYNLLRRYFGPPDESLLGVPLYPTIGNHEVAPANLYPPHGMENPKLPGGDASWLYNSLAKSWKPWLGGRAANQVMRNGGSYAVKVADKLRLVSLNTNFCYVNNWWLFKDTNDTVGFTPKIPHRSCLVNYPTSITKQDPNNILAWLIHQLQLAEDAGDRVWIIGHHPPGVPDCFHEYSARFSKIVERYAPHVIAGNFMGHTHKDEFEIFYQDGIQDADHAISVAYIAPSVTPYRWTNPGFRYLCFQLVVWISTIVYRCR</sequence>